<evidence type="ECO:0000259" key="2">
    <source>
        <dbReference type="Pfam" id="PF18067"/>
    </source>
</evidence>
<reference evidence="3 4" key="1">
    <citation type="submission" date="2016-04" db="EMBL/GenBank/DDBJ databases">
        <title>Complete genome sequence of natural rubber-degrading, novel Gram-negative bacterium, Rhizobacter gummiphilus strain NS21.</title>
        <authorList>
            <person name="Tabata M."/>
            <person name="Kasai D."/>
            <person name="Fukuda M."/>
        </authorList>
    </citation>
    <scope>NUCLEOTIDE SEQUENCE [LARGE SCALE GENOMIC DNA]</scope>
    <source>
        <strain evidence="3 4">NS21</strain>
    </source>
</reference>
<evidence type="ECO:0000259" key="1">
    <source>
        <dbReference type="Pfam" id="PF00561"/>
    </source>
</evidence>
<gene>
    <name evidence="3" type="ORF">A4W93_19290</name>
</gene>
<dbReference type="STRING" id="946333.A4W93_19290"/>
<dbReference type="InterPro" id="IPR029058">
    <property type="entry name" value="AB_hydrolase_fold"/>
</dbReference>
<dbReference type="EMBL" id="CP015118">
    <property type="protein sequence ID" value="ARN23963.1"/>
    <property type="molecule type" value="Genomic_DNA"/>
</dbReference>
<accession>A0A1W6LIB3</accession>
<dbReference type="InterPro" id="IPR000073">
    <property type="entry name" value="AB_hydrolase_1"/>
</dbReference>
<dbReference type="AlphaFoldDB" id="A0A1W6LIB3"/>
<dbReference type="Proteomes" id="UP000193427">
    <property type="component" value="Chromosome"/>
</dbReference>
<keyword evidence="4" id="KW-1185">Reference proteome</keyword>
<evidence type="ECO:0000313" key="4">
    <source>
        <dbReference type="Proteomes" id="UP000193427"/>
    </source>
</evidence>
<dbReference type="Gene3D" id="3.40.50.1820">
    <property type="entry name" value="alpha/beta hydrolase"/>
    <property type="match status" value="1"/>
</dbReference>
<dbReference type="Pfam" id="PF00561">
    <property type="entry name" value="Abhydrolase_1"/>
    <property type="match status" value="1"/>
</dbReference>
<dbReference type="InterPro" id="IPR040664">
    <property type="entry name" value="AFL_C"/>
</dbReference>
<feature type="domain" description="AB hydrolase-1" evidence="1">
    <location>
        <begin position="16"/>
        <end position="154"/>
    </location>
</feature>
<dbReference type="Gene3D" id="2.60.40.2190">
    <property type="match status" value="1"/>
</dbReference>
<name>A0A1W6LIB3_9BURK</name>
<dbReference type="SUPFAM" id="SSF53474">
    <property type="entry name" value="alpha/beta-Hydrolases"/>
    <property type="match status" value="1"/>
</dbReference>
<dbReference type="Pfam" id="PF18067">
    <property type="entry name" value="Lipase_C"/>
    <property type="match status" value="1"/>
</dbReference>
<proteinExistence type="predicted"/>
<organism evidence="3 4">
    <name type="scientific">Piscinibacter gummiphilus</name>
    <dbReference type="NCBI Taxonomy" id="946333"/>
    <lineage>
        <taxon>Bacteria</taxon>
        <taxon>Pseudomonadati</taxon>
        <taxon>Pseudomonadota</taxon>
        <taxon>Betaproteobacteria</taxon>
        <taxon>Burkholderiales</taxon>
        <taxon>Sphaerotilaceae</taxon>
        <taxon>Piscinibacter</taxon>
    </lineage>
</organism>
<sequence>MPLRENATVSSPDSFPPIVFVHGNGDTAALWFTTVWRFESNGWPRDRLHAIDLPYPLARDDEHTPQPGRTSSAEHMAFLAAEVERVRAATGARRVLLVANSRGGYAVRNYLARGGGADKVSHVVLGGTPNHGVWTSAEHLPHNEFNGAGPLLRALNEPGPDGHEVTPGVAWLTLRSDGNDKYCQPTGHWIGVPHLATGTGPDSPELRGAVNVVVPGVDHRETSYGPEAFAHTWAFLTGAPPATLSIEPEPQLRLDGKVSGFGVDNRKGFDPTNLPLVGARLEVFATHPDTGERLGPAVHVRTIGPEGRWGPMTARPGQPYEFVITADGYPVTHVYRSPFVRSSELIHLRAERLPKPEATPPLSRVTLSRPRGFFDRQRDRVMLDGQCPPPDVPPGVAGVSVAVARVTDRAGRTVQAEFNGERIAGLAWPLAEGHLVTFELHH</sequence>
<dbReference type="KEGG" id="rgu:A4W93_19290"/>
<feature type="domain" description="AFL C-terminal" evidence="2">
    <location>
        <begin position="251"/>
        <end position="352"/>
    </location>
</feature>
<evidence type="ECO:0000313" key="3">
    <source>
        <dbReference type="EMBL" id="ARN23963.1"/>
    </source>
</evidence>
<protein>
    <submittedName>
        <fullName evidence="3">Twin-arginine translocation pathway signal</fullName>
    </submittedName>
</protein>